<evidence type="ECO:0000259" key="2">
    <source>
        <dbReference type="Pfam" id="PF06452"/>
    </source>
</evidence>
<protein>
    <recommendedName>
        <fullName evidence="2">Carbohydrate-binding domain-containing protein</fullName>
    </recommendedName>
</protein>
<gene>
    <name evidence="3" type="ORF">DY240_04660</name>
</gene>
<dbReference type="GO" id="GO:0004553">
    <property type="term" value="F:hydrolase activity, hydrolyzing O-glycosyl compounds"/>
    <property type="evidence" value="ECO:0007669"/>
    <property type="project" value="InterPro"/>
</dbReference>
<feature type="signal peptide" evidence="1">
    <location>
        <begin position="1"/>
        <end position="25"/>
    </location>
</feature>
<comment type="caution">
    <text evidence="3">The sequence shown here is derived from an EMBL/GenBank/DDBJ whole genome shotgun (WGS) entry which is preliminary data.</text>
</comment>
<dbReference type="Gene3D" id="2.60.40.1190">
    <property type="match status" value="1"/>
</dbReference>
<sequence length="1107" mass="117410">MIRRHLAIAVAMLLALVVLPGPVTAAAEGVIAVEGEAAAATTFTPGITANAALSGGKSLNLWAAVTTPPTDHTARYDVTVPESGLYQLDVASTPPAGVNWASPYDVKINDGAYGSAADAVKYGQLTNEVWRFHVRTVYLEAGANTITFRVNQPRPSGGRYVMYLDSLSLTPIDLQVASIVADDAPLNVFESGATAAFTATLNAAAPEATELTYTVQDYWSATVAQGTVPVPADATSVGFDAGVLDIGHYSVTTQLTGAAPVTTNASVVLPDDERVKPADSPFAMDVAGAWRVPEEKWEDYARALDLSGVSWIRDRLGWFAVNPAADTFDFSKTKTDAWVTALAGTDVKVLGGVATPPEWSRPPGKQLPNQLDAAYEFAKVSGDHFDGRVQAWEFLNEVNAGGWTAPTETADQYAAVLKAAAIGYQDSGANPLVSAAGMAGRLPNPWVDLMLRNDVLDYADIYNYHLHQLYDADTQPTPFPIGVQPYLDVMEPYDPGDTPGWLTEAGLKFPGTSGRPMTAEEQRGLARYQVAWTVTSIAQGTDKHFVFLGAPYDEGTGQWGLFEPTTWTPYAGYTAEAAMTAALGEGRYVGRVPSLPTGVTGHVFGDGADSVLVLWADSAQALTLDLDQAGGTLTNVVGESSTVTASAAGFTVDVGPDPVYLRVTGDVPVDTSEAPAPVPVPDEVTFGTADRVVLTQYYPAAVSGNARENGYGLPIDAPTTMSLDVYNFNDTEVTGTITGTPQDGWAVADPVRTVTIPAQGKVTLQFQISATANVILNKRSPMTFQGQFGGAATSRSTTLITTDQDEVTARHAFTTDGGDALRLAVRNPTDADLHPVLVRWTAGPKRGAVDLEGTIPAGETREFEIPLRGLGAGDHEYELRIRYRGGAERVLHGRIAVLDQASVTDFAEHSITVDGVLDDLTGLPSIDLVEDARVNVGTWEGPDDLSGDVTMTWDDENLYLSARITDDDHVQPYTGANTWQGDGFQFSLAPGLPGESGTWEEYDLALTGSGTAGQLYRRRGTGVPVGLVPAAQVAGRRDEATGTTVYELALPWTEIPTVRPSDGLMSLSLLLNENDGAGRAGYIEWGSGIGTTKDPAEFKPVRLLPAP</sequence>
<evidence type="ECO:0000313" key="3">
    <source>
        <dbReference type="EMBL" id="RIQ33699.1"/>
    </source>
</evidence>
<name>A0A418KUW3_9ACTN</name>
<keyword evidence="1" id="KW-0732">Signal</keyword>
<dbReference type="EMBL" id="QUAL01000039">
    <property type="protein sequence ID" value="RIQ33699.1"/>
    <property type="molecule type" value="Genomic_DNA"/>
</dbReference>
<dbReference type="SUPFAM" id="SSF49344">
    <property type="entry name" value="CBD9-like"/>
    <property type="match status" value="1"/>
</dbReference>
<proteinExistence type="predicted"/>
<dbReference type="Gene3D" id="2.60.120.260">
    <property type="entry name" value="Galactose-binding domain-like"/>
    <property type="match status" value="1"/>
</dbReference>
<dbReference type="GO" id="GO:0030246">
    <property type="term" value="F:carbohydrate binding"/>
    <property type="evidence" value="ECO:0007669"/>
    <property type="project" value="InterPro"/>
</dbReference>
<dbReference type="OrthoDB" id="9776971at2"/>
<feature type="chain" id="PRO_5019298430" description="Carbohydrate-binding domain-containing protein" evidence="1">
    <location>
        <begin position="26"/>
        <end position="1107"/>
    </location>
</feature>
<keyword evidence="4" id="KW-1185">Reference proteome</keyword>
<dbReference type="InterPro" id="IPR010502">
    <property type="entry name" value="Carb-bd_dom_fam9"/>
</dbReference>
<evidence type="ECO:0000313" key="4">
    <source>
        <dbReference type="Proteomes" id="UP000284057"/>
    </source>
</evidence>
<dbReference type="GO" id="GO:0016052">
    <property type="term" value="P:carbohydrate catabolic process"/>
    <property type="evidence" value="ECO:0007669"/>
    <property type="project" value="InterPro"/>
</dbReference>
<dbReference type="Gene3D" id="3.20.20.80">
    <property type="entry name" value="Glycosidases"/>
    <property type="match status" value="1"/>
</dbReference>
<organism evidence="3 4">
    <name type="scientific">Jiangella rhizosphaerae</name>
    <dbReference type="NCBI Taxonomy" id="2293569"/>
    <lineage>
        <taxon>Bacteria</taxon>
        <taxon>Bacillati</taxon>
        <taxon>Actinomycetota</taxon>
        <taxon>Actinomycetes</taxon>
        <taxon>Jiangellales</taxon>
        <taxon>Jiangellaceae</taxon>
        <taxon>Jiangella</taxon>
    </lineage>
</organism>
<dbReference type="CDD" id="cd09621">
    <property type="entry name" value="CBM9_like_5"/>
    <property type="match status" value="1"/>
</dbReference>
<dbReference type="InterPro" id="IPR017853">
    <property type="entry name" value="GH"/>
</dbReference>
<dbReference type="RefSeq" id="WP_119658795.1">
    <property type="nucleotide sequence ID" value="NZ_QUAL01000039.1"/>
</dbReference>
<evidence type="ECO:0000256" key="1">
    <source>
        <dbReference type="SAM" id="SignalP"/>
    </source>
</evidence>
<dbReference type="Proteomes" id="UP000284057">
    <property type="component" value="Unassembled WGS sequence"/>
</dbReference>
<reference evidence="3 4" key="1">
    <citation type="submission" date="2018-09" db="EMBL/GenBank/DDBJ databases">
        <title>Isolation, diversity and antifungal activity of actinobacteria from wheat.</title>
        <authorList>
            <person name="Han C."/>
        </authorList>
    </citation>
    <scope>NUCLEOTIDE SEQUENCE [LARGE SCALE GENOMIC DNA]</scope>
    <source>
        <strain evidence="3 4">NEAU-YY265</strain>
    </source>
</reference>
<dbReference type="Pfam" id="PF06452">
    <property type="entry name" value="CBM9_1"/>
    <property type="match status" value="1"/>
</dbReference>
<dbReference type="SUPFAM" id="SSF51445">
    <property type="entry name" value="(Trans)glycosidases"/>
    <property type="match status" value="1"/>
</dbReference>
<feature type="domain" description="Carbohydrate-binding" evidence="2">
    <location>
        <begin position="928"/>
        <end position="1099"/>
    </location>
</feature>
<dbReference type="AlphaFoldDB" id="A0A418KUW3"/>
<accession>A0A418KUW3</accession>